<gene>
    <name evidence="4" type="ORF">IW248_003694</name>
</gene>
<evidence type="ECO:0000313" key="5">
    <source>
        <dbReference type="Proteomes" id="UP000614915"/>
    </source>
</evidence>
<evidence type="ECO:0000259" key="3">
    <source>
        <dbReference type="PROSITE" id="PS01124"/>
    </source>
</evidence>
<dbReference type="EMBL" id="JADOTX010000001">
    <property type="protein sequence ID" value="MBG6067407.1"/>
    <property type="molecule type" value="Genomic_DNA"/>
</dbReference>
<dbReference type="Proteomes" id="UP000614915">
    <property type="component" value="Unassembled WGS sequence"/>
</dbReference>
<evidence type="ECO:0000256" key="2">
    <source>
        <dbReference type="ARBA" id="ARBA00023163"/>
    </source>
</evidence>
<comment type="caution">
    <text evidence="4">The sequence shown here is derived from an EMBL/GenBank/DDBJ whole genome shotgun (WGS) entry which is preliminary data.</text>
</comment>
<dbReference type="RefSeq" id="WP_372432554.1">
    <property type="nucleotide sequence ID" value="NZ_CP108567.1"/>
</dbReference>
<dbReference type="SUPFAM" id="SSF46689">
    <property type="entry name" value="Homeodomain-like"/>
    <property type="match status" value="1"/>
</dbReference>
<name>A0ABS0JK11_9ACTN</name>
<evidence type="ECO:0000313" key="4">
    <source>
        <dbReference type="EMBL" id="MBG6067407.1"/>
    </source>
</evidence>
<accession>A0ABS0JK11</accession>
<sequence>MLRGSSSSISHPRLLLETTDLTVDQIAHRSGFGTTAALRQQLHQRIGVAPSTYRRTFHPRPELAEP</sequence>
<keyword evidence="2" id="KW-0804">Transcription</keyword>
<protein>
    <submittedName>
        <fullName evidence="4">Transcriptional regulator GlxA family with amidase domain</fullName>
    </submittedName>
</protein>
<dbReference type="Pfam" id="PF12833">
    <property type="entry name" value="HTH_18"/>
    <property type="match status" value="1"/>
</dbReference>
<dbReference type="Gene3D" id="1.10.10.60">
    <property type="entry name" value="Homeodomain-like"/>
    <property type="match status" value="1"/>
</dbReference>
<dbReference type="InterPro" id="IPR009057">
    <property type="entry name" value="Homeodomain-like_sf"/>
</dbReference>
<keyword evidence="1" id="KW-0805">Transcription regulation</keyword>
<evidence type="ECO:0000256" key="1">
    <source>
        <dbReference type="ARBA" id="ARBA00023015"/>
    </source>
</evidence>
<dbReference type="PROSITE" id="PS01124">
    <property type="entry name" value="HTH_ARAC_FAMILY_2"/>
    <property type="match status" value="1"/>
</dbReference>
<organism evidence="4 5">
    <name type="scientific">Micromonospora ureilytica</name>
    <dbReference type="NCBI Taxonomy" id="709868"/>
    <lineage>
        <taxon>Bacteria</taxon>
        <taxon>Bacillati</taxon>
        <taxon>Actinomycetota</taxon>
        <taxon>Actinomycetes</taxon>
        <taxon>Micromonosporales</taxon>
        <taxon>Micromonosporaceae</taxon>
        <taxon>Micromonospora</taxon>
    </lineage>
</organism>
<feature type="domain" description="HTH araC/xylS-type" evidence="3">
    <location>
        <begin position="9"/>
        <end position="56"/>
    </location>
</feature>
<reference evidence="4 5" key="1">
    <citation type="submission" date="2020-11" db="EMBL/GenBank/DDBJ databases">
        <title>Sequencing the genomes of 1000 actinobacteria strains.</title>
        <authorList>
            <person name="Klenk H.-P."/>
        </authorList>
    </citation>
    <scope>NUCLEOTIDE SEQUENCE [LARGE SCALE GENOMIC DNA]</scope>
    <source>
        <strain evidence="4 5">DSM 101692</strain>
    </source>
</reference>
<dbReference type="InterPro" id="IPR018060">
    <property type="entry name" value="HTH_AraC"/>
</dbReference>
<proteinExistence type="predicted"/>
<keyword evidence="5" id="KW-1185">Reference proteome</keyword>